<reference evidence="2" key="1">
    <citation type="submission" date="2023-01" db="EMBL/GenBank/DDBJ databases">
        <title>Human gut microbiome strain richness.</title>
        <authorList>
            <person name="Chen-Liaw A."/>
        </authorList>
    </citation>
    <scope>NUCLEOTIDE SEQUENCE</scope>
    <source>
        <strain evidence="2">2225st1_A6_2225SCRN_200828</strain>
    </source>
</reference>
<dbReference type="CDD" id="cd00267">
    <property type="entry name" value="ABC_ATPase"/>
    <property type="match status" value="1"/>
</dbReference>
<accession>A0AAW6BXV7</accession>
<evidence type="ECO:0000313" key="3">
    <source>
        <dbReference type="Proteomes" id="UP001211006"/>
    </source>
</evidence>
<dbReference type="Proteomes" id="UP001211006">
    <property type="component" value="Unassembled WGS sequence"/>
</dbReference>
<proteinExistence type="predicted"/>
<dbReference type="InterPro" id="IPR027417">
    <property type="entry name" value="P-loop_NTPase"/>
</dbReference>
<dbReference type="EMBL" id="JAQLWO010000001">
    <property type="protein sequence ID" value="MDB7904444.1"/>
    <property type="molecule type" value="Genomic_DNA"/>
</dbReference>
<organism evidence="2 3">
    <name type="scientific">Flavonifractor plautii</name>
    <name type="common">Fusobacterium plautii</name>
    <dbReference type="NCBI Taxonomy" id="292800"/>
    <lineage>
        <taxon>Bacteria</taxon>
        <taxon>Bacillati</taxon>
        <taxon>Bacillota</taxon>
        <taxon>Clostridia</taxon>
        <taxon>Eubacteriales</taxon>
        <taxon>Oscillospiraceae</taxon>
        <taxon>Flavonifractor</taxon>
    </lineage>
</organism>
<protein>
    <submittedName>
        <fullName evidence="2">Virulence-associated E family protein</fullName>
    </submittedName>
</protein>
<evidence type="ECO:0000259" key="1">
    <source>
        <dbReference type="Pfam" id="PF05272"/>
    </source>
</evidence>
<dbReference type="PANTHER" id="PTHR34985:SF1">
    <property type="entry name" value="SLR0554 PROTEIN"/>
    <property type="match status" value="1"/>
</dbReference>
<dbReference type="InterPro" id="IPR007936">
    <property type="entry name" value="VapE-like_dom"/>
</dbReference>
<comment type="caution">
    <text evidence="2">The sequence shown here is derived from an EMBL/GenBank/DDBJ whole genome shotgun (WGS) entry which is preliminary data.</text>
</comment>
<dbReference type="SUPFAM" id="SSF52540">
    <property type="entry name" value="P-loop containing nucleoside triphosphate hydrolases"/>
    <property type="match status" value="1"/>
</dbReference>
<name>A0AAW6BXV7_FLAPL</name>
<sequence length="805" mass="89732">MIHNQPLTVYTTNTRRANVYQSAPQDIGQFFERLRSSQAIPFSHDSYMALSKGQQDDLKDVGGFVLGELRGGRRKAGAVLSRCAAVLDADTLGPGETDGVVRRMEALGCCYCIYSTAKHSPDAPRLRIVIPFSEDITADEYEPVTRLLCQMIQPEMTWFDPSTAEPSRMMYYPAHCQDIAPVYYAGDKPLLDARVLLSRLQDWQDVTSWPRFPQEQTPARLAAKQGDPETKHGVVGAFCRVYDVPAAMDKFLPGVYEEADTPGRYTFTGGSTTGGAVLYDGGKFLYSHHTTDPCGGKLVNAFDLVRLHCFGDKDDEAAHGARGNGLPSYGAMCELAVADEAVSALLDQEKQAEIAEAFSPVGGAPVDASWLHGLKRNSKGGFEHTSANVAHVLENDPMLKGRLYYDSFAEQMLGVSPLPWGRHQQENGVFEWRDADDDGLGIYLERVLGFRAPAVFKSVLSDCMARQAFNPVTNYLNGLAWDGIPRLDTLFIDYLGADDTPYTRAVTRKSFVAAVARAYDPGVKYDTMPVLSGPTGGGKSTLLDVMGGIWFTDSIKSFEGKEAAEMLQGAWLVEIAELHAFEKSGVERIKQFISARGDRFRAAYGRRAVTHMRTCVFFGTTNLRHFLKDPTGGRRFWPVYAWDRKPSKSALLDLPQERDQAWAEAVARWKAGERLVLDGKAAEEAKELQEFAREAHPWEDMIRSFLEKPIPTDWKDWGLVQRRMFWNGGAVGDLELVPRKRVCAMEIWCELLDGQSKELTSEKSRAINTILENTPGWERLTRLKYFGPHGRQRGFYNTGFPPDSL</sequence>
<feature type="domain" description="Virulence-associated protein E-like" evidence="1">
    <location>
        <begin position="476"/>
        <end position="690"/>
    </location>
</feature>
<dbReference type="PANTHER" id="PTHR34985">
    <property type="entry name" value="SLR0554 PROTEIN"/>
    <property type="match status" value="1"/>
</dbReference>
<dbReference type="AlphaFoldDB" id="A0AAW6BXV7"/>
<dbReference type="RefSeq" id="WP_271905451.1">
    <property type="nucleotide sequence ID" value="NZ_JAQLWN010000002.1"/>
</dbReference>
<dbReference type="Pfam" id="PF05272">
    <property type="entry name" value="VapE-like_dom"/>
    <property type="match status" value="1"/>
</dbReference>
<gene>
    <name evidence="2" type="ORF">PND83_00445</name>
</gene>
<evidence type="ECO:0000313" key="2">
    <source>
        <dbReference type="EMBL" id="MDB7904444.1"/>
    </source>
</evidence>